<evidence type="ECO:0000256" key="6">
    <source>
        <dbReference type="ARBA" id="ARBA00022676"/>
    </source>
</evidence>
<dbReference type="NCBIfam" id="TIGR03160">
    <property type="entry name" value="cobT_DBIPRT"/>
    <property type="match status" value="1"/>
</dbReference>
<evidence type="ECO:0000256" key="5">
    <source>
        <dbReference type="ARBA" id="ARBA00022573"/>
    </source>
</evidence>
<comment type="caution">
    <text evidence="11">The sequence shown here is derived from an EMBL/GenBank/DDBJ whole genome shotgun (WGS) entry which is preliminary data.</text>
</comment>
<dbReference type="RefSeq" id="WP_377152514.1">
    <property type="nucleotide sequence ID" value="NZ_JBHSAF010000014.1"/>
</dbReference>
<organism evidence="11 12">
    <name type="scientific">Pseudaeromonas sharmana</name>
    <dbReference type="NCBI Taxonomy" id="328412"/>
    <lineage>
        <taxon>Bacteria</taxon>
        <taxon>Pseudomonadati</taxon>
        <taxon>Pseudomonadota</taxon>
        <taxon>Gammaproteobacteria</taxon>
        <taxon>Aeromonadales</taxon>
        <taxon>Aeromonadaceae</taxon>
        <taxon>Pseudaeromonas</taxon>
    </lineage>
</organism>
<keyword evidence="6 10" id="KW-0328">Glycosyltransferase</keyword>
<name>A0ABV8CPT1_9GAMM</name>
<dbReference type="CDD" id="cd02439">
    <property type="entry name" value="DMB-PRT_CobT"/>
    <property type="match status" value="1"/>
</dbReference>
<dbReference type="Gene3D" id="1.10.1610.10">
    <property type="match status" value="1"/>
</dbReference>
<keyword evidence="5 10" id="KW-0169">Cobalamin biosynthesis</keyword>
<dbReference type="PANTHER" id="PTHR43463:SF1">
    <property type="entry name" value="NICOTINATE-NUCLEOTIDE--DIMETHYLBENZIMIDAZOLE PHOSPHORIBOSYLTRANSFERASE"/>
    <property type="match status" value="1"/>
</dbReference>
<keyword evidence="12" id="KW-1185">Reference proteome</keyword>
<comment type="similarity">
    <text evidence="2 10">Belongs to the CobT family.</text>
</comment>
<accession>A0ABV8CPT1</accession>
<dbReference type="Pfam" id="PF02277">
    <property type="entry name" value="DBI_PRT"/>
    <property type="match status" value="1"/>
</dbReference>
<evidence type="ECO:0000256" key="7">
    <source>
        <dbReference type="ARBA" id="ARBA00022679"/>
    </source>
</evidence>
<dbReference type="PANTHER" id="PTHR43463">
    <property type="entry name" value="NICOTINATE-NUCLEOTIDE--DIMETHYLBENZIMIDAZOLE PHOSPHORIBOSYLTRANSFERASE"/>
    <property type="match status" value="1"/>
</dbReference>
<sequence>MSEYWNIRPVSKERTAQIQHRIDTKTKPLGALGRMEEIALQLALIQGQDKITITQPTMLVFAADHGIAQQGISIAPSAVTRQMVLNFLSGGAAVNCFCRCHDMALQVVDAGMLEPLEDARLIQQRLGAGTQDFSVRAAMSLQQVNAGLKLGAELAHKLAEQGCNLLACGEMGIGNTSSASALLAALYQLPVEPCVGRGTGIDDRQLQRKIALITAAISRLDLPLPPQTLLAELGGFEIVQITGAMLGAAEAGIAILVDGFIVTAAALLACQLAPACRDYMIFAHGSAEAAHGRMLNALDAQPLLDLGLRLGEGTGAALALPLLRAACCFYNDMASFADAGVTV</sequence>
<evidence type="ECO:0000256" key="2">
    <source>
        <dbReference type="ARBA" id="ARBA00007110"/>
    </source>
</evidence>
<reference evidence="12" key="1">
    <citation type="journal article" date="2019" name="Int. J. Syst. Evol. Microbiol.">
        <title>The Global Catalogue of Microorganisms (GCM) 10K type strain sequencing project: providing services to taxonomists for standard genome sequencing and annotation.</title>
        <authorList>
            <consortium name="The Broad Institute Genomics Platform"/>
            <consortium name="The Broad Institute Genome Sequencing Center for Infectious Disease"/>
            <person name="Wu L."/>
            <person name="Ma J."/>
        </authorList>
    </citation>
    <scope>NUCLEOTIDE SEQUENCE [LARGE SCALE GENOMIC DNA]</scope>
    <source>
        <strain evidence="12">CCUG 54939</strain>
    </source>
</reference>
<comment type="pathway">
    <text evidence="1 10">Nucleoside biosynthesis; alpha-ribazole biosynthesis; alpha-ribazole from 5,6-dimethylbenzimidazole: step 1/2.</text>
</comment>
<dbReference type="InterPro" id="IPR017846">
    <property type="entry name" value="Nict_dMeBzImd_PRibTrfase_bact"/>
</dbReference>
<dbReference type="SUPFAM" id="SSF52733">
    <property type="entry name" value="Nicotinate mononucleotide:5,6-dimethylbenzimidazole phosphoribosyltransferase (CobT)"/>
    <property type="match status" value="1"/>
</dbReference>
<evidence type="ECO:0000313" key="11">
    <source>
        <dbReference type="EMBL" id="MFC3914045.1"/>
    </source>
</evidence>
<dbReference type="InterPro" id="IPR023195">
    <property type="entry name" value="Nict_dMeBzImd_PRibTrfase_N"/>
</dbReference>
<dbReference type="InterPro" id="IPR003200">
    <property type="entry name" value="Nict_dMeBzImd_PRibTrfase"/>
</dbReference>
<protein>
    <recommendedName>
        <fullName evidence="4 10">Nicotinate-nucleotide--dimethylbenzimidazole phosphoribosyltransferase</fullName>
        <shortName evidence="10">NN:DBI PRT</shortName>
        <ecNumber evidence="3 10">2.4.2.21</ecNumber>
    </recommendedName>
    <alternativeName>
        <fullName evidence="8 10">N(1)-alpha-phosphoribosyltransferase</fullName>
    </alternativeName>
</protein>
<evidence type="ECO:0000256" key="9">
    <source>
        <dbReference type="ARBA" id="ARBA00047340"/>
    </source>
</evidence>
<dbReference type="HAMAP" id="MF_00230">
    <property type="entry name" value="CobT"/>
    <property type="match status" value="1"/>
</dbReference>
<keyword evidence="7 10" id="KW-0808">Transferase</keyword>
<comment type="catalytic activity">
    <reaction evidence="9 10">
        <text>5,6-dimethylbenzimidazole + nicotinate beta-D-ribonucleotide = alpha-ribazole 5'-phosphate + nicotinate + H(+)</text>
        <dbReference type="Rhea" id="RHEA:11196"/>
        <dbReference type="ChEBI" id="CHEBI:15378"/>
        <dbReference type="ChEBI" id="CHEBI:15890"/>
        <dbReference type="ChEBI" id="CHEBI:32544"/>
        <dbReference type="ChEBI" id="CHEBI:57502"/>
        <dbReference type="ChEBI" id="CHEBI:57918"/>
        <dbReference type="EC" id="2.4.2.21"/>
    </reaction>
</comment>
<evidence type="ECO:0000256" key="10">
    <source>
        <dbReference type="HAMAP-Rule" id="MF_00230"/>
    </source>
</evidence>
<dbReference type="NCBIfam" id="NF000996">
    <property type="entry name" value="PRK00105.1"/>
    <property type="match status" value="1"/>
</dbReference>
<proteinExistence type="inferred from homology"/>
<comment type="function">
    <text evidence="10">Catalyzes the synthesis of alpha-ribazole-5'-phosphate from nicotinate mononucleotide (NAMN) and 5,6-dimethylbenzimidazole (DMB).</text>
</comment>
<evidence type="ECO:0000256" key="1">
    <source>
        <dbReference type="ARBA" id="ARBA00005049"/>
    </source>
</evidence>
<dbReference type="InterPro" id="IPR036087">
    <property type="entry name" value="Nict_dMeBzImd_PRibTrfase_sf"/>
</dbReference>
<dbReference type="GO" id="GO:0008939">
    <property type="term" value="F:nicotinate-nucleotide-dimethylbenzimidazole phosphoribosyltransferase activity"/>
    <property type="evidence" value="ECO:0007669"/>
    <property type="project" value="UniProtKB-EC"/>
</dbReference>
<evidence type="ECO:0000256" key="4">
    <source>
        <dbReference type="ARBA" id="ARBA00015486"/>
    </source>
</evidence>
<dbReference type="EC" id="2.4.2.21" evidence="3 10"/>
<gene>
    <name evidence="10 11" type="primary">cobT</name>
    <name evidence="11" type="ORF">ACFOSS_11270</name>
</gene>
<feature type="active site" description="Proton acceptor" evidence="10">
    <location>
        <position position="312"/>
    </location>
</feature>
<evidence type="ECO:0000256" key="3">
    <source>
        <dbReference type="ARBA" id="ARBA00011991"/>
    </source>
</evidence>
<evidence type="ECO:0000313" key="12">
    <source>
        <dbReference type="Proteomes" id="UP001595692"/>
    </source>
</evidence>
<dbReference type="EMBL" id="JBHSAF010000014">
    <property type="protein sequence ID" value="MFC3914045.1"/>
    <property type="molecule type" value="Genomic_DNA"/>
</dbReference>
<dbReference type="Gene3D" id="3.40.50.10210">
    <property type="match status" value="1"/>
</dbReference>
<evidence type="ECO:0000256" key="8">
    <source>
        <dbReference type="ARBA" id="ARBA00030686"/>
    </source>
</evidence>
<dbReference type="Proteomes" id="UP001595692">
    <property type="component" value="Unassembled WGS sequence"/>
</dbReference>